<evidence type="ECO:0000256" key="16">
    <source>
        <dbReference type="SAM" id="Phobius"/>
    </source>
</evidence>
<feature type="transmembrane region" description="Helical" evidence="16">
    <location>
        <begin position="359"/>
        <end position="382"/>
    </location>
</feature>
<feature type="transmembrane region" description="Helical" evidence="16">
    <location>
        <begin position="150"/>
        <end position="178"/>
    </location>
</feature>
<dbReference type="Gene3D" id="1.20.1250.20">
    <property type="entry name" value="MFS general substrate transporter like domains"/>
    <property type="match status" value="2"/>
</dbReference>
<evidence type="ECO:0000256" key="13">
    <source>
        <dbReference type="ARBA" id="ARBA00044710"/>
    </source>
</evidence>
<reference evidence="18" key="1">
    <citation type="submission" date="2021-12" db="EMBL/GenBank/DDBJ databases">
        <title>Prjna785345.</title>
        <authorList>
            <person name="Rujirawat T."/>
            <person name="Krajaejun T."/>
        </authorList>
    </citation>
    <scope>NUCLEOTIDE SEQUENCE</scope>
    <source>
        <strain evidence="18">Pi057C3</strain>
    </source>
</reference>
<feature type="transmembrane region" description="Helical" evidence="16">
    <location>
        <begin position="496"/>
        <end position="516"/>
    </location>
</feature>
<name>A0AAD5Q5Z1_PYTIN</name>
<comment type="catalytic activity">
    <reaction evidence="10">
        <text>D-xylose(out) = D-xylose(in)</text>
        <dbReference type="Rhea" id="RHEA:78427"/>
        <dbReference type="ChEBI" id="CHEBI:53455"/>
    </reaction>
    <physiologicalReaction direction="left-to-right" evidence="10">
        <dbReference type="Rhea" id="RHEA:78428"/>
    </physiologicalReaction>
</comment>
<evidence type="ECO:0000256" key="10">
    <source>
        <dbReference type="ARBA" id="ARBA00044656"/>
    </source>
</evidence>
<comment type="subcellular location">
    <subcellularLocation>
        <location evidence="1">Membrane</location>
        <topology evidence="1">Multi-pass membrane protein</topology>
    </subcellularLocation>
</comment>
<feature type="compositionally biased region" description="Basic and acidic residues" evidence="15">
    <location>
        <begin position="45"/>
        <end position="66"/>
    </location>
</feature>
<evidence type="ECO:0000256" key="15">
    <source>
        <dbReference type="SAM" id="MobiDB-lite"/>
    </source>
</evidence>
<dbReference type="GO" id="GO:0016020">
    <property type="term" value="C:membrane"/>
    <property type="evidence" value="ECO:0007669"/>
    <property type="project" value="UniProtKB-SubCell"/>
</dbReference>
<dbReference type="PROSITE" id="PS00217">
    <property type="entry name" value="SUGAR_TRANSPORT_2"/>
    <property type="match status" value="1"/>
</dbReference>
<evidence type="ECO:0000256" key="3">
    <source>
        <dbReference type="ARBA" id="ARBA00011738"/>
    </source>
</evidence>
<evidence type="ECO:0000256" key="14">
    <source>
        <dbReference type="ARBA" id="ARBA00044780"/>
    </source>
</evidence>
<evidence type="ECO:0000259" key="17">
    <source>
        <dbReference type="PROSITE" id="PS50850"/>
    </source>
</evidence>
<dbReference type="PROSITE" id="PS00216">
    <property type="entry name" value="SUGAR_TRANSPORT_1"/>
    <property type="match status" value="2"/>
</dbReference>
<feature type="compositionally biased region" description="Acidic residues" evidence="15">
    <location>
        <begin position="102"/>
        <end position="116"/>
    </location>
</feature>
<evidence type="ECO:0000256" key="9">
    <source>
        <dbReference type="ARBA" id="ARBA00044648"/>
    </source>
</evidence>
<keyword evidence="4" id="KW-0813">Transport</keyword>
<dbReference type="InterPro" id="IPR005829">
    <property type="entry name" value="Sugar_transporter_CS"/>
</dbReference>
<dbReference type="PANTHER" id="PTHR48020">
    <property type="entry name" value="PROTON MYO-INOSITOL COTRANSPORTER"/>
    <property type="match status" value="1"/>
</dbReference>
<comment type="catalytic activity">
    <reaction evidence="11">
        <text>D-mannose(out) = D-mannose(in)</text>
        <dbReference type="Rhea" id="RHEA:78391"/>
        <dbReference type="ChEBI" id="CHEBI:4208"/>
    </reaction>
    <physiologicalReaction direction="left-to-right" evidence="11">
        <dbReference type="Rhea" id="RHEA:78392"/>
    </physiologicalReaction>
</comment>
<feature type="transmembrane region" description="Helical" evidence="16">
    <location>
        <begin position="275"/>
        <end position="298"/>
    </location>
</feature>
<feature type="transmembrane region" description="Helical" evidence="16">
    <location>
        <begin position="426"/>
        <end position="449"/>
    </location>
</feature>
<feature type="transmembrane region" description="Helical" evidence="16">
    <location>
        <begin position="522"/>
        <end position="544"/>
    </location>
</feature>
<evidence type="ECO:0000256" key="8">
    <source>
        <dbReference type="ARBA" id="ARBA00044637"/>
    </source>
</evidence>
<dbReference type="InterPro" id="IPR036259">
    <property type="entry name" value="MFS_trans_sf"/>
</dbReference>
<evidence type="ECO:0000256" key="1">
    <source>
        <dbReference type="ARBA" id="ARBA00004141"/>
    </source>
</evidence>
<dbReference type="GO" id="GO:0022857">
    <property type="term" value="F:transmembrane transporter activity"/>
    <property type="evidence" value="ECO:0007669"/>
    <property type="project" value="InterPro"/>
</dbReference>
<dbReference type="SUPFAM" id="SSF103473">
    <property type="entry name" value="MFS general substrate transporter"/>
    <property type="match status" value="1"/>
</dbReference>
<evidence type="ECO:0000256" key="6">
    <source>
        <dbReference type="ARBA" id="ARBA00022989"/>
    </source>
</evidence>
<keyword evidence="5 16" id="KW-0812">Transmembrane</keyword>
<keyword evidence="6 16" id="KW-1133">Transmembrane helix</keyword>
<feature type="transmembrane region" description="Helical" evidence="16">
    <location>
        <begin position="402"/>
        <end position="419"/>
    </location>
</feature>
<feature type="transmembrane region" description="Helical" evidence="16">
    <location>
        <begin position="221"/>
        <end position="243"/>
    </location>
</feature>
<feature type="region of interest" description="Disordered" evidence="15">
    <location>
        <begin position="1"/>
        <end position="116"/>
    </location>
</feature>
<evidence type="ECO:0000256" key="4">
    <source>
        <dbReference type="ARBA" id="ARBA00022448"/>
    </source>
</evidence>
<comment type="catalytic activity">
    <reaction evidence="8">
        <text>D-galactose(in) = D-galactose(out)</text>
        <dbReference type="Rhea" id="RHEA:34915"/>
        <dbReference type="ChEBI" id="CHEBI:4139"/>
    </reaction>
    <physiologicalReaction direction="right-to-left" evidence="8">
        <dbReference type="Rhea" id="RHEA:34917"/>
    </physiologicalReaction>
</comment>
<evidence type="ECO:0000313" key="18">
    <source>
        <dbReference type="EMBL" id="KAJ0395739.1"/>
    </source>
</evidence>
<dbReference type="Proteomes" id="UP001209570">
    <property type="component" value="Unassembled WGS sequence"/>
</dbReference>
<keyword evidence="19" id="KW-1185">Reference proteome</keyword>
<comment type="catalytic activity">
    <reaction evidence="13">
        <text>D-fructose(out) = D-fructose(in)</text>
        <dbReference type="Rhea" id="RHEA:60372"/>
        <dbReference type="ChEBI" id="CHEBI:37721"/>
    </reaction>
    <physiologicalReaction direction="left-to-right" evidence="13">
        <dbReference type="Rhea" id="RHEA:60373"/>
    </physiologicalReaction>
</comment>
<feature type="transmembrane region" description="Helical" evidence="16">
    <location>
        <begin position="461"/>
        <end position="484"/>
    </location>
</feature>
<dbReference type="Pfam" id="PF00083">
    <property type="entry name" value="Sugar_tr"/>
    <property type="match status" value="1"/>
</dbReference>
<dbReference type="InterPro" id="IPR050814">
    <property type="entry name" value="Myo-inositol_Transporter"/>
</dbReference>
<organism evidence="18 19">
    <name type="scientific">Pythium insidiosum</name>
    <name type="common">Pythiosis disease agent</name>
    <dbReference type="NCBI Taxonomy" id="114742"/>
    <lineage>
        <taxon>Eukaryota</taxon>
        <taxon>Sar</taxon>
        <taxon>Stramenopiles</taxon>
        <taxon>Oomycota</taxon>
        <taxon>Peronosporomycetes</taxon>
        <taxon>Pythiales</taxon>
        <taxon>Pythiaceae</taxon>
        <taxon>Pythium</taxon>
    </lineage>
</organism>
<dbReference type="InterPro" id="IPR003663">
    <property type="entry name" value="Sugar/inositol_transpt"/>
</dbReference>
<evidence type="ECO:0000256" key="2">
    <source>
        <dbReference type="ARBA" id="ARBA00010992"/>
    </source>
</evidence>
<evidence type="ECO:0000256" key="7">
    <source>
        <dbReference type="ARBA" id="ARBA00023136"/>
    </source>
</evidence>
<dbReference type="PROSITE" id="PS50850">
    <property type="entry name" value="MFS"/>
    <property type="match status" value="1"/>
</dbReference>
<dbReference type="InterPro" id="IPR020846">
    <property type="entry name" value="MFS_dom"/>
</dbReference>
<evidence type="ECO:0000256" key="5">
    <source>
        <dbReference type="ARBA" id="ARBA00022692"/>
    </source>
</evidence>
<proteinExistence type="inferred from homology"/>
<comment type="caution">
    <text evidence="18">The sequence shown here is derived from an EMBL/GenBank/DDBJ whole genome shotgun (WGS) entry which is preliminary data.</text>
</comment>
<feature type="transmembrane region" description="Helical" evidence="16">
    <location>
        <begin position="190"/>
        <end position="209"/>
    </location>
</feature>
<protein>
    <recommendedName>
        <fullName evidence="14">Hexose transporter 1</fullName>
    </recommendedName>
</protein>
<evidence type="ECO:0000256" key="12">
    <source>
        <dbReference type="ARBA" id="ARBA00044668"/>
    </source>
</evidence>
<feature type="compositionally biased region" description="Basic and acidic residues" evidence="15">
    <location>
        <begin position="77"/>
        <end position="88"/>
    </location>
</feature>
<gene>
    <name evidence="18" type="ORF">P43SY_004270</name>
</gene>
<comment type="catalytic activity">
    <reaction evidence="12">
        <text>D-glucosamine(out) = D-glucosamine(in)</text>
        <dbReference type="Rhea" id="RHEA:78423"/>
        <dbReference type="ChEBI" id="CHEBI:58723"/>
    </reaction>
    <physiologicalReaction direction="left-to-right" evidence="12">
        <dbReference type="Rhea" id="RHEA:78424"/>
    </physiologicalReaction>
</comment>
<dbReference type="InterPro" id="IPR005828">
    <property type="entry name" value="MFS_sugar_transport-like"/>
</dbReference>
<dbReference type="PANTHER" id="PTHR48020:SF12">
    <property type="entry name" value="PROTON MYO-INOSITOL COTRANSPORTER"/>
    <property type="match status" value="1"/>
</dbReference>
<dbReference type="PRINTS" id="PR00171">
    <property type="entry name" value="SUGRTRNSPORT"/>
</dbReference>
<evidence type="ECO:0000256" key="11">
    <source>
        <dbReference type="ARBA" id="ARBA00044662"/>
    </source>
</evidence>
<feature type="compositionally biased region" description="Low complexity" evidence="15">
    <location>
        <begin position="26"/>
        <end position="40"/>
    </location>
</feature>
<comment type="catalytic activity">
    <reaction evidence="9">
        <text>D-glucose(out) = D-glucose(in)</text>
        <dbReference type="Rhea" id="RHEA:60376"/>
        <dbReference type="ChEBI" id="CHEBI:4167"/>
    </reaction>
    <physiologicalReaction direction="left-to-right" evidence="9">
        <dbReference type="Rhea" id="RHEA:60377"/>
    </physiologicalReaction>
</comment>
<comment type="subunit">
    <text evidence="3">Homodimer.</text>
</comment>
<evidence type="ECO:0000313" key="19">
    <source>
        <dbReference type="Proteomes" id="UP001209570"/>
    </source>
</evidence>
<sequence>MAPSARPLARKTRKAAGSERYQPVETTTPTAAPRRLPNTTVNGGEAEHGDATTSHSDETAAPEHRRGATRSRGGSSHGDEPDSKRSCDGETLLQVGPRSDFAADDLDDDGDDNDDDEAHDLVEIAIGARRQQPPAAECAPERWDVPWMQVAVCALSAISGFLFGYDLCVMVIALPLIQTAFELSTETAEAVVSILMVGAVFGSLIGGVLADRLGRKRAIMLTGLFFLLGSVCMTFATSIYVMLLGRLLAGLAVGSSGPCVSTYVAEIARPEQRGALVTINEVMLCVGCLVSVAAGALLRESQRDRTEEARGVLRRLFPTRNAVDMDADIKAQLAAKGFHHGVWDALHEIATNEVTRRRVVLSLGVAFAHTLTGANAMLYYSSYIINSLSSGSSSFHGVSKELGVAVAKLAGVCTAILVVDKIGRRTLVLVGSSIMVLADLLFAACFWSMNGENASENHERLGIATLYLFIYAWNFSWAPLMWVICSEVLPDDMRSIGMGLTFAVYWLGSSLVNQTLLTVFQALGMCGSFLAYACLTAATIVFVVRKVPETRGLSFEQITSHFTKTPAA</sequence>
<comment type="similarity">
    <text evidence="2">Belongs to the major facilitator superfamily. Sugar transporter (TC 2.A.1.1) family.</text>
</comment>
<dbReference type="EMBL" id="JAKCXM010000327">
    <property type="protein sequence ID" value="KAJ0395739.1"/>
    <property type="molecule type" value="Genomic_DNA"/>
</dbReference>
<dbReference type="AlphaFoldDB" id="A0AAD5Q5Z1"/>
<keyword evidence="7 16" id="KW-0472">Membrane</keyword>
<accession>A0AAD5Q5Z1</accession>
<feature type="domain" description="Major facilitator superfamily (MFS) profile" evidence="17">
    <location>
        <begin position="152"/>
        <end position="551"/>
    </location>
</feature>